<dbReference type="Proteomes" id="UP000299102">
    <property type="component" value="Unassembled WGS sequence"/>
</dbReference>
<accession>A0A4C1Y8W1</accession>
<evidence type="ECO:0000313" key="1">
    <source>
        <dbReference type="EMBL" id="GBP71019.1"/>
    </source>
</evidence>
<reference evidence="1 2" key="1">
    <citation type="journal article" date="2019" name="Commun. Biol.">
        <title>The bagworm genome reveals a unique fibroin gene that provides high tensile strength.</title>
        <authorList>
            <person name="Kono N."/>
            <person name="Nakamura H."/>
            <person name="Ohtoshi R."/>
            <person name="Tomita M."/>
            <person name="Numata K."/>
            <person name="Arakawa K."/>
        </authorList>
    </citation>
    <scope>NUCLEOTIDE SEQUENCE [LARGE SCALE GENOMIC DNA]</scope>
</reference>
<gene>
    <name evidence="1" type="ORF">EVAR_57787_1</name>
</gene>
<protein>
    <submittedName>
        <fullName evidence="1">Uncharacterized protein</fullName>
    </submittedName>
</protein>
<dbReference type="EMBL" id="BGZK01001094">
    <property type="protein sequence ID" value="GBP71019.1"/>
    <property type="molecule type" value="Genomic_DNA"/>
</dbReference>
<comment type="caution">
    <text evidence="1">The sequence shown here is derived from an EMBL/GenBank/DDBJ whole genome shotgun (WGS) entry which is preliminary data.</text>
</comment>
<keyword evidence="2" id="KW-1185">Reference proteome</keyword>
<dbReference type="AlphaFoldDB" id="A0A4C1Y8W1"/>
<sequence>MKTKDRNSSDTSVRDAVDGYNCHEYFHIKIAQRHLRMRIQVAEYIAPDDCILIKNVPVSFKQASLVRRTVDHGPPMAHSYCRPLRSLFMTTARLFLVNTLSSCIGGGG</sequence>
<proteinExistence type="predicted"/>
<organism evidence="1 2">
    <name type="scientific">Eumeta variegata</name>
    <name type="common">Bagworm moth</name>
    <name type="synonym">Eumeta japonica</name>
    <dbReference type="NCBI Taxonomy" id="151549"/>
    <lineage>
        <taxon>Eukaryota</taxon>
        <taxon>Metazoa</taxon>
        <taxon>Ecdysozoa</taxon>
        <taxon>Arthropoda</taxon>
        <taxon>Hexapoda</taxon>
        <taxon>Insecta</taxon>
        <taxon>Pterygota</taxon>
        <taxon>Neoptera</taxon>
        <taxon>Endopterygota</taxon>
        <taxon>Lepidoptera</taxon>
        <taxon>Glossata</taxon>
        <taxon>Ditrysia</taxon>
        <taxon>Tineoidea</taxon>
        <taxon>Psychidae</taxon>
        <taxon>Oiketicinae</taxon>
        <taxon>Eumeta</taxon>
    </lineage>
</organism>
<name>A0A4C1Y8W1_EUMVA</name>
<evidence type="ECO:0000313" key="2">
    <source>
        <dbReference type="Proteomes" id="UP000299102"/>
    </source>
</evidence>